<keyword evidence="4" id="KW-0963">Cytoplasm</keyword>
<evidence type="ECO:0000256" key="1">
    <source>
        <dbReference type="ARBA" id="ARBA00004245"/>
    </source>
</evidence>
<dbReference type="InterPro" id="IPR027777">
    <property type="entry name" value="DCTN6"/>
</dbReference>
<dbReference type="GO" id="GO:0070840">
    <property type="term" value="F:dynein complex binding"/>
    <property type="evidence" value="ECO:0007669"/>
    <property type="project" value="TreeGrafter"/>
</dbReference>
<dbReference type="PANTHER" id="PTHR13072">
    <property type="entry name" value="DYNACTIN 6"/>
    <property type="match status" value="1"/>
</dbReference>
<comment type="caution">
    <text evidence="7">The sequence shown here is derived from an EMBL/GenBank/DDBJ whole genome shotgun (WGS) entry which is preliminary data.</text>
</comment>
<evidence type="ECO:0000256" key="4">
    <source>
        <dbReference type="ARBA" id="ARBA00022490"/>
    </source>
</evidence>
<dbReference type="GO" id="GO:0007052">
    <property type="term" value="P:mitotic spindle organization"/>
    <property type="evidence" value="ECO:0007669"/>
    <property type="project" value="TreeGrafter"/>
</dbReference>
<evidence type="ECO:0000256" key="5">
    <source>
        <dbReference type="ARBA" id="ARBA00023212"/>
    </source>
</evidence>
<dbReference type="GO" id="GO:0005869">
    <property type="term" value="C:dynactin complex"/>
    <property type="evidence" value="ECO:0007669"/>
    <property type="project" value="InterPro"/>
</dbReference>
<dbReference type="Proteomes" id="UP000783686">
    <property type="component" value="Unassembled WGS sequence"/>
</dbReference>
<dbReference type="EMBL" id="CAJFDH010000001">
    <property type="protein sequence ID" value="CAD5206571.1"/>
    <property type="molecule type" value="Genomic_DNA"/>
</dbReference>
<comment type="similarity">
    <text evidence="2">Belongs to the dynactin subunits 5/6 family. Dynactin subunit 6 subfamily.</text>
</comment>
<proteinExistence type="inferred from homology"/>
<dbReference type="OrthoDB" id="2355at2759"/>
<dbReference type="PANTHER" id="PTHR13072:SF0">
    <property type="entry name" value="DYNACTIN SUBUNIT 6"/>
    <property type="match status" value="1"/>
</dbReference>
<name>A0A811JSZ8_9BILA</name>
<organism evidence="7 8">
    <name type="scientific">Bursaphelenchus okinawaensis</name>
    <dbReference type="NCBI Taxonomy" id="465554"/>
    <lineage>
        <taxon>Eukaryota</taxon>
        <taxon>Metazoa</taxon>
        <taxon>Ecdysozoa</taxon>
        <taxon>Nematoda</taxon>
        <taxon>Chromadorea</taxon>
        <taxon>Rhabditida</taxon>
        <taxon>Tylenchina</taxon>
        <taxon>Tylenchomorpha</taxon>
        <taxon>Aphelenchoidea</taxon>
        <taxon>Aphelenchoididae</taxon>
        <taxon>Bursaphelenchus</taxon>
    </lineage>
</organism>
<dbReference type="Proteomes" id="UP000614601">
    <property type="component" value="Unassembled WGS sequence"/>
</dbReference>
<keyword evidence="8" id="KW-1185">Reference proteome</keyword>
<evidence type="ECO:0000256" key="6">
    <source>
        <dbReference type="ARBA" id="ARBA00034687"/>
    </source>
</evidence>
<sequence>MSKLEIHESSFVHSDSILKGEIVFGAGTVVHPYAQIDAGPGKIIFGTNNIIEENSQIINKDEGKVIIIGNDNIFEVGSNVQASSIGNNNVFGIRSQVAPNVTVPDGCVLGPKCQVNKNEDLQPNTVIYGEENKRRIASSNVNNSQRPHCDFLQTKLSTYGKSFKNL</sequence>
<gene>
    <name evidence="7" type="ORF">BOKJ2_LOCUS1255</name>
</gene>
<evidence type="ECO:0000313" key="8">
    <source>
        <dbReference type="Proteomes" id="UP000614601"/>
    </source>
</evidence>
<keyword evidence="5" id="KW-0206">Cytoskeleton</keyword>
<evidence type="ECO:0000313" key="7">
    <source>
        <dbReference type="EMBL" id="CAD5206571.1"/>
    </source>
</evidence>
<protein>
    <recommendedName>
        <fullName evidence="3">Dynactin subunit 6</fullName>
    </recommendedName>
</protein>
<dbReference type="InterPro" id="IPR011004">
    <property type="entry name" value="Trimer_LpxA-like_sf"/>
</dbReference>
<dbReference type="EMBL" id="CAJFCW020000001">
    <property type="protein sequence ID" value="CAG9082311.1"/>
    <property type="molecule type" value="Genomic_DNA"/>
</dbReference>
<dbReference type="AlphaFoldDB" id="A0A811JSZ8"/>
<evidence type="ECO:0000256" key="2">
    <source>
        <dbReference type="ARBA" id="ARBA00007719"/>
    </source>
</evidence>
<evidence type="ECO:0000256" key="3">
    <source>
        <dbReference type="ARBA" id="ARBA00016573"/>
    </source>
</evidence>
<reference evidence="7" key="1">
    <citation type="submission" date="2020-09" db="EMBL/GenBank/DDBJ databases">
        <authorList>
            <person name="Kikuchi T."/>
        </authorList>
    </citation>
    <scope>NUCLEOTIDE SEQUENCE</scope>
    <source>
        <strain evidence="7">SH1</strain>
    </source>
</reference>
<dbReference type="SUPFAM" id="SSF51161">
    <property type="entry name" value="Trimeric LpxA-like enzymes"/>
    <property type="match status" value="1"/>
</dbReference>
<accession>A0A811JSZ8</accession>
<comment type="subcellular location">
    <subcellularLocation>
        <location evidence="1">Cytoplasm</location>
        <location evidence="1">Cytoskeleton</location>
    </subcellularLocation>
</comment>
<dbReference type="Gene3D" id="2.160.10.10">
    <property type="entry name" value="Hexapeptide repeat proteins"/>
    <property type="match status" value="1"/>
</dbReference>
<comment type="function">
    <text evidence="6">Part of the dynactin complex that activates the molecular motor dynein for ultra-processive transport along microtubules.</text>
</comment>